<dbReference type="OrthoDB" id="1720120at2759"/>
<evidence type="ECO:0000313" key="5">
    <source>
        <dbReference type="EMBL" id="KFK31750.1"/>
    </source>
</evidence>
<protein>
    <submittedName>
        <fullName evidence="5">Uncharacterized protein</fullName>
    </submittedName>
</protein>
<evidence type="ECO:0000256" key="4">
    <source>
        <dbReference type="SAM" id="MobiDB-lite"/>
    </source>
</evidence>
<evidence type="ECO:0000256" key="1">
    <source>
        <dbReference type="ARBA" id="ARBA00004123"/>
    </source>
</evidence>
<dbReference type="Gramene" id="KFK31750">
    <property type="protein sequence ID" value="KFK31750"/>
    <property type="gene ID" value="AALP_AA6G154300"/>
</dbReference>
<accession>A0A087GPE8</accession>
<comment type="similarity">
    <text evidence="2">Belongs to the ESS2 family.</text>
</comment>
<reference evidence="6" key="1">
    <citation type="journal article" date="2015" name="Nat. Plants">
        <title>Genome expansion of Arabis alpina linked with retrotransposition and reduced symmetric DNA methylation.</title>
        <authorList>
            <person name="Willing E.M."/>
            <person name="Rawat V."/>
            <person name="Mandakova T."/>
            <person name="Maumus F."/>
            <person name="James G.V."/>
            <person name="Nordstroem K.J."/>
            <person name="Becker C."/>
            <person name="Warthmann N."/>
            <person name="Chica C."/>
            <person name="Szarzynska B."/>
            <person name="Zytnicki M."/>
            <person name="Albani M.C."/>
            <person name="Kiefer C."/>
            <person name="Bergonzi S."/>
            <person name="Castaings L."/>
            <person name="Mateos J.L."/>
            <person name="Berns M.C."/>
            <person name="Bujdoso N."/>
            <person name="Piofczyk T."/>
            <person name="de Lorenzo L."/>
            <person name="Barrero-Sicilia C."/>
            <person name="Mateos I."/>
            <person name="Piednoel M."/>
            <person name="Hagmann J."/>
            <person name="Chen-Min-Tao R."/>
            <person name="Iglesias-Fernandez R."/>
            <person name="Schuster S.C."/>
            <person name="Alonso-Blanco C."/>
            <person name="Roudier F."/>
            <person name="Carbonero P."/>
            <person name="Paz-Ares J."/>
            <person name="Davis S.J."/>
            <person name="Pecinka A."/>
            <person name="Quesneville H."/>
            <person name="Colot V."/>
            <person name="Lysak M.A."/>
            <person name="Weigel D."/>
            <person name="Coupland G."/>
            <person name="Schneeberger K."/>
        </authorList>
    </citation>
    <scope>NUCLEOTIDE SEQUENCE [LARGE SCALE GENOMIC DNA]</scope>
    <source>
        <strain evidence="6">cv. Pajares</strain>
    </source>
</reference>
<dbReference type="Proteomes" id="UP000029120">
    <property type="component" value="Chromosome 6"/>
</dbReference>
<dbReference type="EMBL" id="CM002874">
    <property type="protein sequence ID" value="KFK31750.1"/>
    <property type="molecule type" value="Genomic_DNA"/>
</dbReference>
<evidence type="ECO:0000256" key="2">
    <source>
        <dbReference type="ARBA" id="ARBA00009072"/>
    </source>
</evidence>
<comment type="subcellular location">
    <subcellularLocation>
        <location evidence="1">Nucleus</location>
    </subcellularLocation>
</comment>
<feature type="compositionally biased region" description="Basic and acidic residues" evidence="4">
    <location>
        <begin position="59"/>
        <end position="79"/>
    </location>
</feature>
<evidence type="ECO:0000256" key="3">
    <source>
        <dbReference type="ARBA" id="ARBA00023242"/>
    </source>
</evidence>
<sequence>MRVVDDDAYVEAIEHDYFPDISKLRDRLEWIQARGPIQIRDAQLKIIERRGKKANHLAKPLEKEDGNVTEDAKRDMMDY</sequence>
<dbReference type="PANTHER" id="PTHR12940">
    <property type="entry name" value="ES-2 PROTEIN - RELATED"/>
    <property type="match status" value="1"/>
</dbReference>
<dbReference type="eggNOG" id="KOG2627">
    <property type="taxonomic scope" value="Eukaryota"/>
</dbReference>
<keyword evidence="3" id="KW-0539">Nucleus</keyword>
<dbReference type="Pfam" id="PF09751">
    <property type="entry name" value="Es2"/>
    <property type="match status" value="1"/>
</dbReference>
<dbReference type="PANTHER" id="PTHR12940:SF0">
    <property type="entry name" value="SPLICING FACTOR ESS-2 HOMOLOG"/>
    <property type="match status" value="1"/>
</dbReference>
<organism evidence="5 6">
    <name type="scientific">Arabis alpina</name>
    <name type="common">Alpine rock-cress</name>
    <dbReference type="NCBI Taxonomy" id="50452"/>
    <lineage>
        <taxon>Eukaryota</taxon>
        <taxon>Viridiplantae</taxon>
        <taxon>Streptophyta</taxon>
        <taxon>Embryophyta</taxon>
        <taxon>Tracheophyta</taxon>
        <taxon>Spermatophyta</taxon>
        <taxon>Magnoliopsida</taxon>
        <taxon>eudicotyledons</taxon>
        <taxon>Gunneridae</taxon>
        <taxon>Pentapetalae</taxon>
        <taxon>rosids</taxon>
        <taxon>malvids</taxon>
        <taxon>Brassicales</taxon>
        <taxon>Brassicaceae</taxon>
        <taxon>Arabideae</taxon>
        <taxon>Arabis</taxon>
    </lineage>
</organism>
<feature type="region of interest" description="Disordered" evidence="4">
    <location>
        <begin position="57"/>
        <end position="79"/>
    </location>
</feature>
<dbReference type="AlphaFoldDB" id="A0A087GPE8"/>
<dbReference type="InterPro" id="IPR019148">
    <property type="entry name" value="Nuclear_protein_DGCR14_ESS-2"/>
</dbReference>
<keyword evidence="6" id="KW-1185">Reference proteome</keyword>
<name>A0A087GPE8_ARAAL</name>
<dbReference type="GO" id="GO:0071013">
    <property type="term" value="C:catalytic step 2 spliceosome"/>
    <property type="evidence" value="ECO:0007669"/>
    <property type="project" value="TreeGrafter"/>
</dbReference>
<gene>
    <name evidence="5" type="ordered locus">AALP_Aa6g154300</name>
</gene>
<evidence type="ECO:0000313" key="6">
    <source>
        <dbReference type="Proteomes" id="UP000029120"/>
    </source>
</evidence>
<proteinExistence type="inferred from homology"/>